<sequence>MNFRTMLVDLREDDARDARIEAAAGLALLFDGSIVGLTATGTQLEPYRGAGEEAGKYAALAAEHYAVLRDLVKQAAPSIPIRQAVVEAEEGWALAREGRFADIILPDAAVHR</sequence>
<dbReference type="Proteomes" id="UP000008210">
    <property type="component" value="Plasmid megaplasmid pHG1"/>
</dbReference>
<reference evidence="2 4" key="2">
    <citation type="submission" date="2019-04" db="EMBL/GenBank/DDBJ databases">
        <title>Long-read de novo sequencing of Cupriavidus necator H16.</title>
        <authorList>
            <person name="Little G.T."/>
            <person name="Ehsaan M."/>
            <person name="Arenas-Lopez C."/>
            <person name="Jawed K."/>
            <person name="Winzer K."/>
            <person name="Kovacs K."/>
            <person name="Malys N."/>
            <person name="Minton N.P."/>
        </authorList>
    </citation>
    <scope>NUCLEOTIDE SEQUENCE [LARGE SCALE GENOMIC DNA]</scope>
    <source>
        <strain evidence="2 4">H16</strain>
        <plasmid evidence="2">pHG1</plasmid>
        <plasmid evidence="4">phg1</plasmid>
    </source>
</reference>
<dbReference type="HOGENOM" id="CLU_2141739_0_0_4"/>
<organism evidence="1 3">
    <name type="scientific">Cupriavidus necator (strain ATCC 17699 / DSM 428 / KCTC 22496 / NCIMB 10442 / H16 / Stanier 337)</name>
    <name type="common">Ralstonia eutropha</name>
    <dbReference type="NCBI Taxonomy" id="381666"/>
    <lineage>
        <taxon>Bacteria</taxon>
        <taxon>Pseudomonadati</taxon>
        <taxon>Pseudomonadota</taxon>
        <taxon>Betaproteobacteria</taxon>
        <taxon>Burkholderiales</taxon>
        <taxon>Burkholderiaceae</taxon>
        <taxon>Cupriavidus</taxon>
    </lineage>
</organism>
<dbReference type="EMBL" id="CP039289">
    <property type="protein sequence ID" value="QCC05469.1"/>
    <property type="molecule type" value="Genomic_DNA"/>
</dbReference>
<geneLocation type="plasmid" evidence="4">
    <name>phg1</name>
</geneLocation>
<dbReference type="AlphaFoldDB" id="Q7WXB2"/>
<reference evidence="1 3" key="1">
    <citation type="journal article" date="2003" name="J. Mol. Biol.">
        <title>Complete nucleotide sequence of pHG1: a Ralstonia eutropha H16 megaplasmid encoding key enzymes of H(2)-based lithoautotrophy and anaerobiosis.</title>
        <authorList>
            <person name="Schwartz E."/>
            <person name="Henne A."/>
            <person name="Cramm R."/>
            <person name="Eitinger T."/>
            <person name="Friedrich B."/>
            <person name="Gottschalk G."/>
        </authorList>
    </citation>
    <scope>NUCLEOTIDE SEQUENCE [LARGE SCALE GENOMIC DNA]</scope>
    <source>
        <strain evidence="3">ATCC 17699 / DSM 428 / KCTC 22496 / NCIMB 10442 / H16 / Stanier 337</strain>
        <strain evidence="1">H16</strain>
        <plasmid evidence="1 3">megaplasmid pHG1</plasmid>
    </source>
</reference>
<evidence type="ECO:0000313" key="2">
    <source>
        <dbReference type="EMBL" id="QCC05469.1"/>
    </source>
</evidence>
<protein>
    <submittedName>
        <fullName evidence="1">Uncharacterized protein</fullName>
    </submittedName>
</protein>
<dbReference type="eggNOG" id="COG0589">
    <property type="taxonomic scope" value="Bacteria"/>
</dbReference>
<proteinExistence type="predicted"/>
<evidence type="ECO:0000313" key="4">
    <source>
        <dbReference type="Proteomes" id="UP000296079"/>
    </source>
</evidence>
<name>Q7WXB2_CUPNH</name>
<dbReference type="RefSeq" id="WP_011154139.1">
    <property type="nucleotide sequence ID" value="NC_005241.1"/>
</dbReference>
<evidence type="ECO:0000313" key="1">
    <source>
        <dbReference type="EMBL" id="AAP85976.1"/>
    </source>
</evidence>
<dbReference type="EMBL" id="AY305378">
    <property type="protein sequence ID" value="AAP85976.1"/>
    <property type="molecule type" value="Genomic_DNA"/>
</dbReference>
<gene>
    <name evidence="1" type="ordered locus">PHG224</name>
    <name evidence="2" type="ORF">E6A55_33370</name>
</gene>
<dbReference type="KEGG" id="reh:PHG224"/>
<dbReference type="OrthoDB" id="9804721at2"/>
<geneLocation type="plasmid" evidence="2">
    <name>pHG1</name>
</geneLocation>
<dbReference type="Proteomes" id="UP000296079">
    <property type="component" value="Plasmid pHG1"/>
</dbReference>
<evidence type="ECO:0000313" key="3">
    <source>
        <dbReference type="Proteomes" id="UP000008210"/>
    </source>
</evidence>
<keyword evidence="3" id="KW-1185">Reference proteome</keyword>
<accession>Q7WXB2</accession>
<geneLocation type="plasmid" evidence="1 3">
    <name>megaplasmid pHG1</name>
</geneLocation>
<keyword evidence="1" id="KW-0614">Plasmid</keyword>